<name>F5YWY3_MYCSD</name>
<dbReference type="STRING" id="875328.JDM601_3224"/>
<protein>
    <submittedName>
        <fullName evidence="2">Uncharacterized protein</fullName>
    </submittedName>
</protein>
<keyword evidence="3" id="KW-1185">Reference proteome</keyword>
<reference evidence="2 3" key="1">
    <citation type="journal article" date="2011" name="J. Bacteriol.">
        <title>Complete genome sequence of a novel clinical isolate, the nontuberculous Mycobacterium strain JDM601.</title>
        <authorList>
            <person name="Zhang Z.Y."/>
            <person name="Sun Z.Q."/>
            <person name="Wang Z.L."/>
            <person name="Wen Z.L."/>
            <person name="Sun Q.W."/>
            <person name="Zhu Z.Q."/>
            <person name="Song Y.Z."/>
            <person name="Zhao J.W."/>
            <person name="Wang H.H."/>
            <person name="Zhang S.L."/>
            <person name="Guo X.K."/>
        </authorList>
    </citation>
    <scope>NUCLEOTIDE SEQUENCE [LARGE SCALE GENOMIC DNA]</scope>
    <source>
        <strain evidence="2 3">JDM601</strain>
    </source>
</reference>
<feature type="compositionally biased region" description="Gly residues" evidence="1">
    <location>
        <begin position="17"/>
        <end position="29"/>
    </location>
</feature>
<dbReference type="KEGG" id="mjd:JDM601_3224"/>
<gene>
    <name evidence="2" type="ordered locus">JDM601_3224</name>
</gene>
<dbReference type="EMBL" id="CP002329">
    <property type="protein sequence ID" value="AEF37224.1"/>
    <property type="molecule type" value="Genomic_DNA"/>
</dbReference>
<dbReference type="Proteomes" id="UP000009224">
    <property type="component" value="Chromosome"/>
</dbReference>
<evidence type="ECO:0000313" key="3">
    <source>
        <dbReference type="Proteomes" id="UP000009224"/>
    </source>
</evidence>
<sequence length="82" mass="8314">MPIGGAAGGYRIVERAGGTGCTGGIGNRRGTGVTNGHREPPLRSRGETSILIAARDGVRSPPPLPVMRAAERLRAPAAGILS</sequence>
<feature type="region of interest" description="Disordered" evidence="1">
    <location>
        <begin position="17"/>
        <end position="48"/>
    </location>
</feature>
<dbReference type="AlphaFoldDB" id="F5YWY3"/>
<proteinExistence type="predicted"/>
<dbReference type="HOGENOM" id="CLU_2554659_0_0_11"/>
<organism evidence="2 3">
    <name type="scientific">Mycolicibacter sinensis (strain JDM601)</name>
    <name type="common">Mycobacterium sinense</name>
    <dbReference type="NCBI Taxonomy" id="875328"/>
    <lineage>
        <taxon>Bacteria</taxon>
        <taxon>Bacillati</taxon>
        <taxon>Actinomycetota</taxon>
        <taxon>Actinomycetes</taxon>
        <taxon>Mycobacteriales</taxon>
        <taxon>Mycobacteriaceae</taxon>
        <taxon>Mycolicibacter</taxon>
    </lineage>
</organism>
<feature type="compositionally biased region" description="Basic and acidic residues" evidence="1">
    <location>
        <begin position="36"/>
        <end position="46"/>
    </location>
</feature>
<evidence type="ECO:0000256" key="1">
    <source>
        <dbReference type="SAM" id="MobiDB-lite"/>
    </source>
</evidence>
<accession>F5YWY3</accession>
<evidence type="ECO:0000313" key="2">
    <source>
        <dbReference type="EMBL" id="AEF37224.1"/>
    </source>
</evidence>